<evidence type="ECO:0000256" key="3">
    <source>
        <dbReference type="ARBA" id="ARBA00022737"/>
    </source>
</evidence>
<dbReference type="GO" id="GO:0004842">
    <property type="term" value="F:ubiquitin-protein transferase activity"/>
    <property type="evidence" value="ECO:0007669"/>
    <property type="project" value="TreeGrafter"/>
</dbReference>
<evidence type="ECO:0000256" key="8">
    <source>
        <dbReference type="ARBA" id="ARBA00023242"/>
    </source>
</evidence>
<evidence type="ECO:0000256" key="2">
    <source>
        <dbReference type="ARBA" id="ARBA00022723"/>
    </source>
</evidence>
<evidence type="ECO:0000256" key="1">
    <source>
        <dbReference type="ARBA" id="ARBA00004123"/>
    </source>
</evidence>
<evidence type="ECO:0000259" key="11">
    <source>
        <dbReference type="PROSITE" id="PS50016"/>
    </source>
</evidence>
<feature type="compositionally biased region" description="Polar residues" evidence="10">
    <location>
        <begin position="129"/>
        <end position="143"/>
    </location>
</feature>
<gene>
    <name evidence="15" type="ORF">FVE85_4938</name>
</gene>
<keyword evidence="8" id="KW-0539">Nucleus</keyword>
<dbReference type="PROSITE" id="PS51805">
    <property type="entry name" value="EPHD"/>
    <property type="match status" value="1"/>
</dbReference>
<dbReference type="PROSITE" id="PS50089">
    <property type="entry name" value="ZF_RING_2"/>
    <property type="match status" value="1"/>
</dbReference>
<feature type="domain" description="BRCT" evidence="13">
    <location>
        <begin position="522"/>
        <end position="559"/>
    </location>
</feature>
<dbReference type="GO" id="GO:0000724">
    <property type="term" value="P:double-strand break repair via homologous recombination"/>
    <property type="evidence" value="ECO:0007669"/>
    <property type="project" value="TreeGrafter"/>
</dbReference>
<feature type="domain" description="RING-type" evidence="12">
    <location>
        <begin position="23"/>
        <end position="62"/>
    </location>
</feature>
<evidence type="ECO:0000256" key="6">
    <source>
        <dbReference type="ARBA" id="ARBA00022833"/>
    </source>
</evidence>
<dbReference type="InterPro" id="IPR001357">
    <property type="entry name" value="BRCT_dom"/>
</dbReference>
<comment type="subcellular location">
    <subcellularLocation>
        <location evidence="1">Nucleus</location>
    </subcellularLocation>
</comment>
<dbReference type="InterPro" id="IPR001841">
    <property type="entry name" value="Znf_RING"/>
</dbReference>
<evidence type="ECO:0000256" key="7">
    <source>
        <dbReference type="ARBA" id="ARBA00023204"/>
    </source>
</evidence>
<keyword evidence="5 9" id="KW-0863">Zinc-finger</keyword>
<keyword evidence="3" id="KW-0677">Repeat</keyword>
<dbReference type="InterPro" id="IPR017907">
    <property type="entry name" value="Znf_RING_CS"/>
</dbReference>
<dbReference type="AlphaFoldDB" id="A0A5J4YQK9"/>
<dbReference type="InterPro" id="IPR034732">
    <property type="entry name" value="EPHD"/>
</dbReference>
<feature type="domain" description="PHD-type" evidence="11">
    <location>
        <begin position="367"/>
        <end position="414"/>
    </location>
</feature>
<keyword evidence="6" id="KW-0862">Zinc</keyword>
<dbReference type="OrthoDB" id="548568at2759"/>
<evidence type="ECO:0000259" key="14">
    <source>
        <dbReference type="PROSITE" id="PS51805"/>
    </source>
</evidence>
<keyword evidence="15" id="KW-0378">Hydrolase</keyword>
<evidence type="ECO:0000256" key="9">
    <source>
        <dbReference type="PROSITE-ProRule" id="PRU00175"/>
    </source>
</evidence>
<evidence type="ECO:0000259" key="12">
    <source>
        <dbReference type="PROSITE" id="PS50089"/>
    </source>
</evidence>
<dbReference type="InterPro" id="IPR001965">
    <property type="entry name" value="Znf_PHD"/>
</dbReference>
<dbReference type="Gene3D" id="3.30.40.10">
    <property type="entry name" value="Zinc/RING finger domain, C3HC4 (zinc finger)"/>
    <property type="match status" value="3"/>
</dbReference>
<keyword evidence="15" id="KW-0238">DNA-binding</keyword>
<evidence type="ECO:0000259" key="13">
    <source>
        <dbReference type="PROSITE" id="PS50172"/>
    </source>
</evidence>
<dbReference type="CDD" id="cd15571">
    <property type="entry name" value="ePHD"/>
    <property type="match status" value="1"/>
</dbReference>
<dbReference type="PROSITE" id="PS00518">
    <property type="entry name" value="ZF_RING_1"/>
    <property type="match status" value="1"/>
</dbReference>
<dbReference type="SUPFAM" id="SSF52113">
    <property type="entry name" value="BRCT domain"/>
    <property type="match status" value="1"/>
</dbReference>
<dbReference type="GO" id="GO:0003677">
    <property type="term" value="F:DNA binding"/>
    <property type="evidence" value="ECO:0007669"/>
    <property type="project" value="UniProtKB-KW"/>
</dbReference>
<accession>A0A5J4YQK9</accession>
<dbReference type="GO" id="GO:0004386">
    <property type="term" value="F:helicase activity"/>
    <property type="evidence" value="ECO:0007669"/>
    <property type="project" value="UniProtKB-KW"/>
</dbReference>
<keyword evidence="16" id="KW-1185">Reference proteome</keyword>
<dbReference type="Gene3D" id="3.40.50.10190">
    <property type="entry name" value="BRCT domain"/>
    <property type="match status" value="1"/>
</dbReference>
<evidence type="ECO:0000256" key="10">
    <source>
        <dbReference type="SAM" id="MobiDB-lite"/>
    </source>
</evidence>
<feature type="domain" description="PHD-type" evidence="14">
    <location>
        <begin position="219"/>
        <end position="341"/>
    </location>
</feature>
<keyword evidence="4" id="KW-0227">DNA damage</keyword>
<dbReference type="InterPro" id="IPR031099">
    <property type="entry name" value="BRCA1-associated"/>
</dbReference>
<dbReference type="SUPFAM" id="SSF57903">
    <property type="entry name" value="FYVE/PHD zinc finger"/>
    <property type="match status" value="1"/>
</dbReference>
<dbReference type="GO" id="GO:0005634">
    <property type="term" value="C:nucleus"/>
    <property type="evidence" value="ECO:0007669"/>
    <property type="project" value="UniProtKB-SubCell"/>
</dbReference>
<proteinExistence type="predicted"/>
<dbReference type="SMART" id="SM00249">
    <property type="entry name" value="PHD"/>
    <property type="match status" value="2"/>
</dbReference>
<dbReference type="InterPro" id="IPR011011">
    <property type="entry name" value="Znf_FYVE_PHD"/>
</dbReference>
<keyword evidence="15" id="KW-0067">ATP-binding</keyword>
<sequence length="761" mass="83489">MEDGEALRVLKELIGNVLDDLKCGICMEVMQHPTALVVCTHMFCRHCILTWFERSPRCPLCKKSATKRALRALDKPNLQLMGETLLHALDDVRAVCPDAPALASPAQIYRQQQQRLTELAKQQRLVVQASPTPTATAHEQQQLEQRRRSHPNRRALAVIDANAPPSGHAPASADGATTRKRKTPCEMSAQVNATAGIPSQNRGGVATPVARADVEDGPELMCAFCHGSSKDEHGFYNCSEEGWLKVGTSGRSKTFVHTQCAIWSPEVYESASDRFVGVSKSLKRARPILCNICHRGGASLGCYASQCNKSFHLRCARATSNGRKRPSLFANNFSCFCAEHTPSEIPPDWVEDEEELGEQDDVIDLHDSCCYMCNEGGRLLCCNGCSHVVHLGCVQPPLPATPRGDWYCSDCMQLDSQLRSDEKDQDTRIRESDVVVEPYAKKCAILTTALETWQHDMLQNCLKRRRGRSTLQQRSYTAFNKFDPTKVTHLLHGKASEEEEEGEEQQGATAAAKAGAASAPFRSFKLMQALAARIPVISFQWVLHSFEKGAMLDPEPYEIKLSTRVRRKYPHGVFTGVRVDASAYSQPKPAKENLCELIRLAGGTLHNYSRRAPGAADAAASSADDCGAVTELVNNADIVARGLRGKEALGAAVSAAWVLDRIVFGFMAPDIHPSAVSGTKARPAPSPASSHVDSSVLIKPPKPSRCRYENQGVGNSCDIDPSHRVCSKCRSCGMASQLFTQRTGLALTTMEQREREREQGH</sequence>
<dbReference type="PROSITE" id="PS50016">
    <property type="entry name" value="ZF_PHD_2"/>
    <property type="match status" value="1"/>
</dbReference>
<dbReference type="Pfam" id="PF13771">
    <property type="entry name" value="zf-HC5HC2H"/>
    <property type="match status" value="1"/>
</dbReference>
<dbReference type="InterPro" id="IPR019787">
    <property type="entry name" value="Znf_PHD-finger"/>
</dbReference>
<feature type="region of interest" description="Disordered" evidence="10">
    <location>
        <begin position="493"/>
        <end position="512"/>
    </location>
</feature>
<evidence type="ECO:0000256" key="4">
    <source>
        <dbReference type="ARBA" id="ARBA00022763"/>
    </source>
</evidence>
<dbReference type="Pfam" id="PF13923">
    <property type="entry name" value="zf-C3HC4_2"/>
    <property type="match status" value="1"/>
</dbReference>
<dbReference type="InterPro" id="IPR036420">
    <property type="entry name" value="BRCT_dom_sf"/>
</dbReference>
<feature type="region of interest" description="Disordered" evidence="10">
    <location>
        <begin position="675"/>
        <end position="696"/>
    </location>
</feature>
<dbReference type="Proteomes" id="UP000324585">
    <property type="component" value="Unassembled WGS sequence"/>
</dbReference>
<evidence type="ECO:0000256" key="5">
    <source>
        <dbReference type="ARBA" id="ARBA00022771"/>
    </source>
</evidence>
<dbReference type="SUPFAM" id="SSF57850">
    <property type="entry name" value="RING/U-box"/>
    <property type="match status" value="1"/>
</dbReference>
<dbReference type="PANTHER" id="PTHR13763:SF0">
    <property type="entry name" value="BREAST CANCER TYPE 1 SUSCEPTIBILITY PROTEIN"/>
    <property type="match status" value="1"/>
</dbReference>
<feature type="region of interest" description="Disordered" evidence="10">
    <location>
        <begin position="127"/>
        <end position="183"/>
    </location>
</feature>
<evidence type="ECO:0000313" key="15">
    <source>
        <dbReference type="EMBL" id="KAA8493801.1"/>
    </source>
</evidence>
<keyword evidence="7" id="KW-0234">DNA repair</keyword>
<comment type="caution">
    <text evidence="15">The sequence shown here is derived from an EMBL/GenBank/DDBJ whole genome shotgun (WGS) entry which is preliminary data.</text>
</comment>
<organism evidence="15 16">
    <name type="scientific">Porphyridium purpureum</name>
    <name type="common">Red alga</name>
    <name type="synonym">Porphyridium cruentum</name>
    <dbReference type="NCBI Taxonomy" id="35688"/>
    <lineage>
        <taxon>Eukaryota</taxon>
        <taxon>Rhodophyta</taxon>
        <taxon>Bangiophyceae</taxon>
        <taxon>Porphyridiales</taxon>
        <taxon>Porphyridiaceae</taxon>
        <taxon>Porphyridium</taxon>
    </lineage>
</organism>
<dbReference type="Pfam" id="PF00628">
    <property type="entry name" value="PHD"/>
    <property type="match status" value="1"/>
</dbReference>
<dbReference type="GO" id="GO:0045944">
    <property type="term" value="P:positive regulation of transcription by RNA polymerase II"/>
    <property type="evidence" value="ECO:0007669"/>
    <property type="project" value="TreeGrafter"/>
</dbReference>
<dbReference type="GO" id="GO:0008270">
    <property type="term" value="F:zinc ion binding"/>
    <property type="evidence" value="ECO:0007669"/>
    <property type="project" value="UniProtKB-KW"/>
</dbReference>
<dbReference type="EMBL" id="VRMN01000006">
    <property type="protein sequence ID" value="KAA8493801.1"/>
    <property type="molecule type" value="Genomic_DNA"/>
</dbReference>
<dbReference type="PROSITE" id="PS50172">
    <property type="entry name" value="BRCT"/>
    <property type="match status" value="1"/>
</dbReference>
<name>A0A5J4YQK9_PORPP</name>
<evidence type="ECO:0000313" key="16">
    <source>
        <dbReference type="Proteomes" id="UP000324585"/>
    </source>
</evidence>
<dbReference type="InterPro" id="IPR013083">
    <property type="entry name" value="Znf_RING/FYVE/PHD"/>
</dbReference>
<keyword evidence="15" id="KW-0347">Helicase</keyword>
<keyword evidence="15" id="KW-0547">Nucleotide-binding</keyword>
<reference evidence="16" key="1">
    <citation type="journal article" date="2019" name="Nat. Commun.">
        <title>Expansion of phycobilisome linker gene families in mesophilic red algae.</title>
        <authorList>
            <person name="Lee J."/>
            <person name="Kim D."/>
            <person name="Bhattacharya D."/>
            <person name="Yoon H.S."/>
        </authorList>
    </citation>
    <scope>NUCLEOTIDE SEQUENCE [LARGE SCALE GENOMIC DNA]</scope>
    <source>
        <strain evidence="16">CCMP 1328</strain>
    </source>
</reference>
<protein>
    <submittedName>
        <fullName evidence="15">Chromodomain-helicase-DNA-binding protein 4</fullName>
    </submittedName>
</protein>
<dbReference type="SMART" id="SM00184">
    <property type="entry name" value="RING"/>
    <property type="match status" value="3"/>
</dbReference>
<dbReference type="PANTHER" id="PTHR13763">
    <property type="entry name" value="BREAST CANCER TYPE 1 SUSCEPTIBILITY PROTEIN BRCA1"/>
    <property type="match status" value="1"/>
</dbReference>
<keyword evidence="2" id="KW-0479">Metal-binding</keyword>